<dbReference type="GO" id="GO:0004553">
    <property type="term" value="F:hydrolase activity, hydrolyzing O-glycosyl compounds"/>
    <property type="evidence" value="ECO:0007669"/>
    <property type="project" value="InterPro"/>
</dbReference>
<dbReference type="CAZy" id="GH16">
    <property type="family name" value="Glycoside Hydrolase Family 16"/>
</dbReference>
<organism evidence="3">
    <name type="scientific">bacterium enrichment culture clone CelA12</name>
    <dbReference type="NCBI Taxonomy" id="645755"/>
    <lineage>
        <taxon>Bacteria</taxon>
        <taxon>environmental samples</taxon>
    </lineage>
</organism>
<evidence type="ECO:0000256" key="1">
    <source>
        <dbReference type="SAM" id="SignalP"/>
    </source>
</evidence>
<dbReference type="SUPFAM" id="SSF49899">
    <property type="entry name" value="Concanavalin A-like lectins/glucanases"/>
    <property type="match status" value="1"/>
</dbReference>
<dbReference type="PROSITE" id="PS51762">
    <property type="entry name" value="GH16_2"/>
    <property type="match status" value="1"/>
</dbReference>
<evidence type="ECO:0000313" key="3">
    <source>
        <dbReference type="EMBL" id="ACR23657.1"/>
    </source>
</evidence>
<dbReference type="Pfam" id="PF00722">
    <property type="entry name" value="Glyco_hydro_16"/>
    <property type="match status" value="1"/>
</dbReference>
<accession>C5HG54</accession>
<dbReference type="InterPro" id="IPR013320">
    <property type="entry name" value="ConA-like_dom_sf"/>
</dbReference>
<evidence type="ECO:0000259" key="2">
    <source>
        <dbReference type="PROSITE" id="PS51762"/>
    </source>
</evidence>
<dbReference type="GO" id="GO:0005975">
    <property type="term" value="P:carbohydrate metabolic process"/>
    <property type="evidence" value="ECO:0007669"/>
    <property type="project" value="InterPro"/>
</dbReference>
<dbReference type="AlphaFoldDB" id="C5HG54"/>
<feature type="domain" description="GH16" evidence="2">
    <location>
        <begin position="38"/>
        <end position="346"/>
    </location>
</feature>
<reference evidence="3" key="1">
    <citation type="journal article" date="2009" name="Green Chem.">
        <title>Applying metagenomics for the identification of bacterial cellulases that are stable in ionic liquids.</title>
        <authorList>
            <person name="Pottkaemper J."/>
            <person name="Barthen P."/>
            <person name="Ilmberger N."/>
            <person name="Schwaneberg U."/>
            <person name="Schenk A."/>
            <person name="Schulte M."/>
            <person name="Ignatiev N."/>
            <person name="Streit W.R."/>
        </authorList>
    </citation>
    <scope>NUCLEOTIDE SEQUENCE</scope>
</reference>
<proteinExistence type="predicted"/>
<keyword evidence="1" id="KW-0732">Signal</keyword>
<name>C5HG54_9BACT</name>
<feature type="chain" id="PRO_5002953034" evidence="1">
    <location>
        <begin position="33"/>
        <end position="429"/>
    </location>
</feature>
<dbReference type="Gene3D" id="2.60.120.200">
    <property type="match status" value="1"/>
</dbReference>
<feature type="signal peptide" evidence="1">
    <location>
        <begin position="1"/>
        <end position="32"/>
    </location>
</feature>
<dbReference type="EMBL" id="FJ422813">
    <property type="protein sequence ID" value="ACR23657.1"/>
    <property type="molecule type" value="Genomic_DNA"/>
</dbReference>
<dbReference type="InterPro" id="IPR000757">
    <property type="entry name" value="Beta-glucanase-like"/>
</dbReference>
<protein>
    <submittedName>
        <fullName evidence="3">Cellulase</fullName>
    </submittedName>
</protein>
<sequence>MPFLLQNSFLLKKKPLTALVISLGLCASAAQAQTAYNDAWWSSPNSNTNFVDHFNGNSINRTKWLVEKNIFVNGEDIDYQDVEYPTPDWTIRTGQDDAGALDGKVLNLQARYMDGQIQDYYGGVVNGGKPLFIRAGRIESPIADESTFVFGKFEARIKMPPARNGEFPAWWLFGNFPDVGWTACQELDIIEFTGNNASKAPQTRWSAPYPAYGGNPFGTTYAQLGINPSSQYITYGVIKTPEFPINSNGNPTAIRGIDSHTLLFKQAVDDSEFSWVTNHTDTHERYGVAGEVRGSDRTGNVLFFTQPFVEEFIAQLDNPIDRDFFTAQLGGQLDGNFVGSDQYYDVETLSSEARFSGKTDTLSYVGGAYILLTERADTIRATWETPNGAPFNCTPAYPGGPSVTDFTCNGLINATQNEQDTTAWLCLQR</sequence>